<proteinExistence type="predicted"/>
<evidence type="ECO:0000313" key="2">
    <source>
        <dbReference type="Proteomes" id="UP000006099"/>
    </source>
</evidence>
<accession>J9PW22</accession>
<gene>
    <name evidence="1" type="ORF">BCB4_0040</name>
</gene>
<dbReference type="EMBL" id="JN790865">
    <property type="protein sequence ID" value="AEZ65833.1"/>
    <property type="molecule type" value="Genomic_DNA"/>
</dbReference>
<name>J9PW22_9CAUD</name>
<dbReference type="RefSeq" id="YP_006908269.1">
    <property type="nucleotide sequence ID" value="NC_018863.1"/>
</dbReference>
<sequence>MDVEQCWDCGGLVSSGIIWDDKVICFPCIYAEDERREQDGESNREVGTDM</sequence>
<organism evidence="1 2">
    <name type="scientific">Bacillus phage B4</name>
    <dbReference type="NCBI Taxonomy" id="1141133"/>
    <lineage>
        <taxon>Viruses</taxon>
        <taxon>Duplodnaviria</taxon>
        <taxon>Heunggongvirae</taxon>
        <taxon>Uroviricota</taxon>
        <taxon>Caudoviricetes</taxon>
        <taxon>Herelleviridae</taxon>
        <taxon>Bastillevirinae</taxon>
        <taxon>Bequatrovirus</taxon>
        <taxon>Bequatrovirus B4</taxon>
    </lineage>
</organism>
<keyword evidence="2" id="KW-1185">Reference proteome</keyword>
<dbReference type="GeneID" id="13828815"/>
<dbReference type="Proteomes" id="UP000006099">
    <property type="component" value="Segment"/>
</dbReference>
<reference evidence="1 2" key="1">
    <citation type="journal article" date="2013" name="Arch. Virol.">
        <title>Characterization and complete genome sequence of a virulent bacteriophage B4 infecting food-borne pathogenic Bacillus cereus.</title>
        <authorList>
            <person name="Lee J.H."/>
            <person name="Shin H."/>
            <person name="Son B."/>
            <person name="Heu S."/>
            <person name="Ryu S."/>
        </authorList>
    </citation>
    <scope>NUCLEOTIDE SEQUENCE [LARGE SCALE GENOMIC DNA]</scope>
</reference>
<protein>
    <submittedName>
        <fullName evidence="1">Uncharacterized protein</fullName>
    </submittedName>
</protein>
<evidence type="ECO:0000313" key="1">
    <source>
        <dbReference type="EMBL" id="AEZ65833.1"/>
    </source>
</evidence>
<dbReference type="KEGG" id="vg:13828815"/>